<reference evidence="2" key="1">
    <citation type="submission" date="2016-11" db="EMBL/GenBank/DDBJ databases">
        <authorList>
            <person name="Varghese N."/>
            <person name="Submissions S."/>
        </authorList>
    </citation>
    <scope>NUCLEOTIDE SEQUENCE [LARGE SCALE GENOMIC DNA]</scope>
    <source>
        <strain evidence="2">DSM 16478</strain>
    </source>
</reference>
<gene>
    <name evidence="1" type="ORF">SAMN04488007_1080</name>
</gene>
<sequence length="166" mass="19584">MSKIIFFLIIVTLVTSCKDAVQDKSTIREVRWEETTDSLPTKIRVDAKAQTILKDWLEYNALEKSFDKIYTSENIEDFQFLVDELVENQKLMEEGEYPEKFNIPQIKGRQKLFKTYVLKTKGDLEYMQNPKESMKQMITAFNDLRNQFNVVVNNTLPDELLKNEEN</sequence>
<evidence type="ECO:0000313" key="1">
    <source>
        <dbReference type="EMBL" id="SHJ67924.1"/>
    </source>
</evidence>
<keyword evidence="2" id="KW-1185">Reference proteome</keyword>
<organism evidence="1 2">
    <name type="scientific">Maribacter aquivivus</name>
    <dbReference type="NCBI Taxonomy" id="228958"/>
    <lineage>
        <taxon>Bacteria</taxon>
        <taxon>Pseudomonadati</taxon>
        <taxon>Bacteroidota</taxon>
        <taxon>Flavobacteriia</taxon>
        <taxon>Flavobacteriales</taxon>
        <taxon>Flavobacteriaceae</taxon>
        <taxon>Maribacter</taxon>
    </lineage>
</organism>
<accession>A0A1M6L9T4</accession>
<dbReference type="PROSITE" id="PS51257">
    <property type="entry name" value="PROKAR_LIPOPROTEIN"/>
    <property type="match status" value="1"/>
</dbReference>
<proteinExistence type="predicted"/>
<dbReference type="OrthoDB" id="1443520at2"/>
<protein>
    <submittedName>
        <fullName evidence="1">Uncharacterized protein</fullName>
    </submittedName>
</protein>
<dbReference type="AlphaFoldDB" id="A0A1M6L9T4"/>
<dbReference type="RefSeq" id="WP_073241932.1">
    <property type="nucleotide sequence ID" value="NZ_FQZX01000001.1"/>
</dbReference>
<evidence type="ECO:0000313" key="2">
    <source>
        <dbReference type="Proteomes" id="UP000184314"/>
    </source>
</evidence>
<name>A0A1M6L9T4_9FLAO</name>
<dbReference type="Proteomes" id="UP000184314">
    <property type="component" value="Unassembled WGS sequence"/>
</dbReference>
<dbReference type="EMBL" id="FQZX01000001">
    <property type="protein sequence ID" value="SHJ67924.1"/>
    <property type="molecule type" value="Genomic_DNA"/>
</dbReference>